<protein>
    <submittedName>
        <fullName evidence="1">Uncharacterized protein</fullName>
    </submittedName>
</protein>
<reference evidence="1" key="1">
    <citation type="submission" date="2019-08" db="EMBL/GenBank/DDBJ databases">
        <authorList>
            <person name="Kucharzyk K."/>
            <person name="Murdoch R.W."/>
            <person name="Higgins S."/>
            <person name="Loffler F."/>
        </authorList>
    </citation>
    <scope>NUCLEOTIDE SEQUENCE</scope>
</reference>
<dbReference type="EMBL" id="VSSQ01047977">
    <property type="protein sequence ID" value="MPN02010.1"/>
    <property type="molecule type" value="Genomic_DNA"/>
</dbReference>
<gene>
    <name evidence="1" type="ORF">SDC9_149223</name>
</gene>
<dbReference type="AlphaFoldDB" id="A0A645EL07"/>
<name>A0A645EL07_9ZZZZ</name>
<sequence>MTLMMPSAWPYSPWRSACSRSTARMTGPVPSAGFMMRLPFLLCVLQPSSIWSRRRPNIACGCPMAWQPCLRSCRTNMHSEAVASMAGRLPVKVISVDACAFIARVCAGRWMPWAQPWWPMQRVCMVMRLAAPDGHLPRTRSPCSLMPMACWRIASGFRP</sequence>
<proteinExistence type="predicted"/>
<evidence type="ECO:0000313" key="1">
    <source>
        <dbReference type="EMBL" id="MPN02010.1"/>
    </source>
</evidence>
<comment type="caution">
    <text evidence="1">The sequence shown here is derived from an EMBL/GenBank/DDBJ whole genome shotgun (WGS) entry which is preliminary data.</text>
</comment>
<accession>A0A645EL07</accession>
<organism evidence="1">
    <name type="scientific">bioreactor metagenome</name>
    <dbReference type="NCBI Taxonomy" id="1076179"/>
    <lineage>
        <taxon>unclassified sequences</taxon>
        <taxon>metagenomes</taxon>
        <taxon>ecological metagenomes</taxon>
    </lineage>
</organism>